<proteinExistence type="predicted"/>
<evidence type="ECO:0000256" key="1">
    <source>
        <dbReference type="SAM" id="MobiDB-lite"/>
    </source>
</evidence>
<feature type="compositionally biased region" description="Polar residues" evidence="1">
    <location>
        <begin position="83"/>
        <end position="119"/>
    </location>
</feature>
<dbReference type="Proteomes" id="UP000092583">
    <property type="component" value="Unassembled WGS sequence"/>
</dbReference>
<organism evidence="2 3">
    <name type="scientific">Kwoniella mangroviensis CBS 10435</name>
    <dbReference type="NCBI Taxonomy" id="1331196"/>
    <lineage>
        <taxon>Eukaryota</taxon>
        <taxon>Fungi</taxon>
        <taxon>Dikarya</taxon>
        <taxon>Basidiomycota</taxon>
        <taxon>Agaricomycotina</taxon>
        <taxon>Tremellomycetes</taxon>
        <taxon>Tremellales</taxon>
        <taxon>Cryptococcaceae</taxon>
        <taxon>Kwoniella</taxon>
    </lineage>
</organism>
<gene>
    <name evidence="2" type="ORF">L486_05156</name>
</gene>
<feature type="compositionally biased region" description="Low complexity" evidence="1">
    <location>
        <begin position="1"/>
        <end position="14"/>
    </location>
</feature>
<name>A0A1B9IQ57_9TREE</name>
<dbReference type="EMBL" id="KI669463">
    <property type="protein sequence ID" value="OCF57693.1"/>
    <property type="molecule type" value="Genomic_DNA"/>
</dbReference>
<dbReference type="STRING" id="1331196.A0A1B9IQ57"/>
<dbReference type="OrthoDB" id="10588123at2759"/>
<feature type="region of interest" description="Disordered" evidence="1">
    <location>
        <begin position="1"/>
        <end position="146"/>
    </location>
</feature>
<reference evidence="2 3" key="1">
    <citation type="submission" date="2013-07" db="EMBL/GenBank/DDBJ databases">
        <title>The Genome Sequence of Kwoniella mangroviensis CBS10435.</title>
        <authorList>
            <consortium name="The Broad Institute Genome Sequencing Platform"/>
            <person name="Cuomo C."/>
            <person name="Litvintseva A."/>
            <person name="Chen Y."/>
            <person name="Heitman J."/>
            <person name="Sun S."/>
            <person name="Springer D."/>
            <person name="Dromer F."/>
            <person name="Young S.K."/>
            <person name="Zeng Q."/>
            <person name="Gargeya S."/>
            <person name="Fitzgerald M."/>
            <person name="Abouelleil A."/>
            <person name="Alvarado L."/>
            <person name="Berlin A.M."/>
            <person name="Chapman S.B."/>
            <person name="Dewar J."/>
            <person name="Goldberg J."/>
            <person name="Griggs A."/>
            <person name="Gujja S."/>
            <person name="Hansen M."/>
            <person name="Howarth C."/>
            <person name="Imamovic A."/>
            <person name="Larimer J."/>
            <person name="McCowan C."/>
            <person name="Murphy C."/>
            <person name="Pearson M."/>
            <person name="Priest M."/>
            <person name="Roberts A."/>
            <person name="Saif S."/>
            <person name="Shea T."/>
            <person name="Sykes S."/>
            <person name="Wortman J."/>
            <person name="Nusbaum C."/>
            <person name="Birren B."/>
        </authorList>
    </citation>
    <scope>NUCLEOTIDE SEQUENCE [LARGE SCALE GENOMIC DNA]</scope>
    <source>
        <strain evidence="2 3">CBS 10435</strain>
    </source>
</reference>
<sequence length="146" mass="15064">MSRPTSSSATTRPTHIPLPNNNCTPTGTPLATPPIGSAASPASPRHSFLGFMRTRGRANTLNTSSTPSQPPASPSLDRDRSRNASSREGSTAGMSRENTNTHTAINTGGSVTRSISTPLSGGGLNISTNTNTNGNGNNPGEWLTHL</sequence>
<feature type="compositionally biased region" description="Low complexity" evidence="1">
    <location>
        <begin position="33"/>
        <end position="44"/>
    </location>
</feature>
<feature type="compositionally biased region" description="Polar residues" evidence="1">
    <location>
        <begin position="19"/>
        <end position="29"/>
    </location>
</feature>
<evidence type="ECO:0000313" key="3">
    <source>
        <dbReference type="Proteomes" id="UP000092583"/>
    </source>
</evidence>
<evidence type="ECO:0000313" key="2">
    <source>
        <dbReference type="EMBL" id="OCF57693.1"/>
    </source>
</evidence>
<keyword evidence="3" id="KW-1185">Reference proteome</keyword>
<dbReference type="AlphaFoldDB" id="A0A1B9IQ57"/>
<protein>
    <submittedName>
        <fullName evidence="2">Uncharacterized protein</fullName>
    </submittedName>
</protein>
<accession>A0A1B9IQ57</accession>
<feature type="compositionally biased region" description="Low complexity" evidence="1">
    <location>
        <begin position="125"/>
        <end position="140"/>
    </location>
</feature>
<reference evidence="3" key="2">
    <citation type="submission" date="2013-12" db="EMBL/GenBank/DDBJ databases">
        <title>Evolution of pathogenesis and genome organization in the Tremellales.</title>
        <authorList>
            <person name="Cuomo C."/>
            <person name="Litvintseva A."/>
            <person name="Heitman J."/>
            <person name="Chen Y."/>
            <person name="Sun S."/>
            <person name="Springer D."/>
            <person name="Dromer F."/>
            <person name="Young S."/>
            <person name="Zeng Q."/>
            <person name="Chapman S."/>
            <person name="Gujja S."/>
            <person name="Saif S."/>
            <person name="Birren B."/>
        </authorList>
    </citation>
    <scope>NUCLEOTIDE SEQUENCE [LARGE SCALE GENOMIC DNA]</scope>
    <source>
        <strain evidence="3">CBS 10435</strain>
    </source>
</reference>